<keyword evidence="1" id="KW-0805">Transcription regulation</keyword>
<dbReference type="Gene3D" id="1.10.10.60">
    <property type="entry name" value="Homeodomain-like"/>
    <property type="match status" value="1"/>
</dbReference>
<sequence>MRPEKPARGPAPAHSRGEIAAVAIKIADSEGIDAASVRNIAKELGTGTMTLYRYLPTKEDLYAVMIDNATGFEPQEPTGNLRADLTILARRRRQIFLRHPWLAPLLATRPIMGPNILRGLERDLALLGGCDLDMDETLDVLNLLLSWVSGAVQAELTEQAATYQSGVDRHAWRLRMKPYLMSLLETGEFPYLSKMTQASEIGDADERFENGLSMILDGIEARFTTTTENSGSRSAE</sequence>
<dbReference type="EMBL" id="CP049838">
    <property type="protein sequence ID" value="QJT06671.1"/>
    <property type="molecule type" value="Genomic_DNA"/>
</dbReference>
<accession>A0A6M4X4C8</accession>
<dbReference type="GO" id="GO:0003700">
    <property type="term" value="F:DNA-binding transcription factor activity"/>
    <property type="evidence" value="ECO:0007669"/>
    <property type="project" value="TreeGrafter"/>
</dbReference>
<dbReference type="InterPro" id="IPR036271">
    <property type="entry name" value="Tet_transcr_reg_TetR-rel_C_sf"/>
</dbReference>
<evidence type="ECO:0000256" key="4">
    <source>
        <dbReference type="PROSITE-ProRule" id="PRU00335"/>
    </source>
</evidence>
<evidence type="ECO:0000256" key="2">
    <source>
        <dbReference type="ARBA" id="ARBA00023125"/>
    </source>
</evidence>
<name>A0A6M4X4C8_9ACTN</name>
<dbReference type="PANTHER" id="PTHR30055">
    <property type="entry name" value="HTH-TYPE TRANSCRIPTIONAL REGULATOR RUTR"/>
    <property type="match status" value="1"/>
</dbReference>
<dbReference type="InterPro" id="IPR009057">
    <property type="entry name" value="Homeodomain-like_sf"/>
</dbReference>
<dbReference type="Pfam" id="PF02909">
    <property type="entry name" value="TetR_C_1"/>
    <property type="match status" value="1"/>
</dbReference>
<dbReference type="GO" id="GO:0000976">
    <property type="term" value="F:transcription cis-regulatory region binding"/>
    <property type="evidence" value="ECO:0007669"/>
    <property type="project" value="TreeGrafter"/>
</dbReference>
<keyword evidence="2 4" id="KW-0238">DNA-binding</keyword>
<dbReference type="PROSITE" id="PS50977">
    <property type="entry name" value="HTH_TETR_2"/>
    <property type="match status" value="1"/>
</dbReference>
<dbReference type="Pfam" id="PF00440">
    <property type="entry name" value="TetR_N"/>
    <property type="match status" value="1"/>
</dbReference>
<reference evidence="6" key="1">
    <citation type="submission" date="2020-03" db="EMBL/GenBank/DDBJ databases">
        <title>Molecular networking-based the target discovery of potent antiproliferative macrolactams: 5/6/7/16 polycyclic ansamycins and glycosylated trienomycin from Streptomyces cacaoi subsp. asoensis.</title>
        <authorList>
            <person name="Liu L.-L."/>
        </authorList>
    </citation>
    <scope>NUCLEOTIDE SEQUENCE [LARGE SCALE GENOMIC DNA]</scope>
    <source>
        <strain evidence="6">H2S5</strain>
    </source>
</reference>
<dbReference type="GO" id="GO:0045892">
    <property type="term" value="P:negative regulation of DNA-templated transcription"/>
    <property type="evidence" value="ECO:0007669"/>
    <property type="project" value="InterPro"/>
</dbReference>
<dbReference type="InterPro" id="IPR050109">
    <property type="entry name" value="HTH-type_TetR-like_transc_reg"/>
</dbReference>
<dbReference type="PANTHER" id="PTHR30055:SF151">
    <property type="entry name" value="TRANSCRIPTIONAL REGULATORY PROTEIN"/>
    <property type="match status" value="1"/>
</dbReference>
<evidence type="ECO:0000313" key="7">
    <source>
        <dbReference type="Proteomes" id="UP000502665"/>
    </source>
</evidence>
<dbReference type="Gene3D" id="1.10.357.10">
    <property type="entry name" value="Tetracycline Repressor, domain 2"/>
    <property type="match status" value="1"/>
</dbReference>
<gene>
    <name evidence="6" type="ORF">G9272_05975</name>
</gene>
<evidence type="ECO:0000256" key="1">
    <source>
        <dbReference type="ARBA" id="ARBA00023015"/>
    </source>
</evidence>
<feature type="domain" description="HTH tetR-type" evidence="5">
    <location>
        <begin position="13"/>
        <end position="73"/>
    </location>
</feature>
<feature type="DNA-binding region" description="H-T-H motif" evidence="4">
    <location>
        <begin position="36"/>
        <end position="55"/>
    </location>
</feature>
<dbReference type="AlphaFoldDB" id="A0A6M4X4C8"/>
<protein>
    <submittedName>
        <fullName evidence="6">TetR/AcrR family transcriptional regulator</fullName>
    </submittedName>
</protein>
<keyword evidence="7" id="KW-1185">Reference proteome</keyword>
<evidence type="ECO:0000259" key="5">
    <source>
        <dbReference type="PROSITE" id="PS50977"/>
    </source>
</evidence>
<dbReference type="Proteomes" id="UP000502665">
    <property type="component" value="Chromosome"/>
</dbReference>
<evidence type="ECO:0000313" key="6">
    <source>
        <dbReference type="EMBL" id="QJT06671.1"/>
    </source>
</evidence>
<dbReference type="SUPFAM" id="SSF46689">
    <property type="entry name" value="Homeodomain-like"/>
    <property type="match status" value="1"/>
</dbReference>
<dbReference type="InterPro" id="IPR001647">
    <property type="entry name" value="HTH_TetR"/>
</dbReference>
<dbReference type="InterPro" id="IPR004111">
    <property type="entry name" value="Repressor_TetR_C"/>
</dbReference>
<organism evidence="6 7">
    <name type="scientific">Streptomyces asoensis</name>
    <dbReference type="NCBI Taxonomy" id="249586"/>
    <lineage>
        <taxon>Bacteria</taxon>
        <taxon>Bacillati</taxon>
        <taxon>Actinomycetota</taxon>
        <taxon>Actinomycetes</taxon>
        <taxon>Kitasatosporales</taxon>
        <taxon>Streptomycetaceae</taxon>
        <taxon>Streptomyces</taxon>
    </lineage>
</organism>
<dbReference type="SUPFAM" id="SSF48498">
    <property type="entry name" value="Tetracyclin repressor-like, C-terminal domain"/>
    <property type="match status" value="1"/>
</dbReference>
<keyword evidence="3" id="KW-0804">Transcription</keyword>
<proteinExistence type="predicted"/>
<evidence type="ECO:0000256" key="3">
    <source>
        <dbReference type="ARBA" id="ARBA00023163"/>
    </source>
</evidence>